<accession>A0A0G0PYQ3</accession>
<protein>
    <submittedName>
        <fullName evidence="1">Uncharacterized protein</fullName>
    </submittedName>
</protein>
<dbReference type="EMBL" id="LBXN01000104">
    <property type="protein sequence ID" value="KKR30211.1"/>
    <property type="molecule type" value="Genomic_DNA"/>
</dbReference>
<evidence type="ECO:0000313" key="2">
    <source>
        <dbReference type="Proteomes" id="UP000034539"/>
    </source>
</evidence>
<name>A0A0G0PYQ3_9BACT</name>
<comment type="caution">
    <text evidence="1">The sequence shown here is derived from an EMBL/GenBank/DDBJ whole genome shotgun (WGS) entry which is preliminary data.</text>
</comment>
<evidence type="ECO:0000313" key="1">
    <source>
        <dbReference type="EMBL" id="KKR30211.1"/>
    </source>
</evidence>
<reference evidence="1 2" key="1">
    <citation type="journal article" date="2015" name="Nature">
        <title>rRNA introns, odd ribosomes, and small enigmatic genomes across a large radiation of phyla.</title>
        <authorList>
            <person name="Brown C.T."/>
            <person name="Hug L.A."/>
            <person name="Thomas B.C."/>
            <person name="Sharon I."/>
            <person name="Castelle C.J."/>
            <person name="Singh A."/>
            <person name="Wilkins M.J."/>
            <person name="Williams K.H."/>
            <person name="Banfield J.F."/>
        </authorList>
    </citation>
    <scope>NUCLEOTIDE SEQUENCE [LARGE SCALE GENOMIC DNA]</scope>
</reference>
<gene>
    <name evidence="1" type="ORF">UT63_C0104G0007</name>
</gene>
<sequence length="104" mass="12128">MMSKFDLRWLMFPLWDEAIIKREEDWDPRDLYELFQLLDPRTTVFLLSLEISADNDDEPRGAISIGVRPVDMALDMIDKSIPQLHRILLQLLGDKTIELSPVSD</sequence>
<dbReference type="Proteomes" id="UP000034539">
    <property type="component" value="Unassembled WGS sequence"/>
</dbReference>
<organism evidence="1 2">
    <name type="scientific">Candidatus Gottesmanbacteria bacterium GW2011_GWC2_39_8</name>
    <dbReference type="NCBI Taxonomy" id="1618450"/>
    <lineage>
        <taxon>Bacteria</taxon>
        <taxon>Candidatus Gottesmaniibacteriota</taxon>
    </lineage>
</organism>
<proteinExistence type="predicted"/>
<dbReference type="AlphaFoldDB" id="A0A0G0PYQ3"/>